<dbReference type="PROSITE" id="PS51143">
    <property type="entry name" value="MT_A70"/>
    <property type="match status" value="1"/>
</dbReference>
<comment type="similarity">
    <text evidence="3">Belongs to the MT-A70-like family.</text>
</comment>
<dbReference type="AlphaFoldDB" id="A0A5N5QRG0"/>
<accession>A0A5N5QRG0</accession>
<evidence type="ECO:0000256" key="3">
    <source>
        <dbReference type="PROSITE-ProRule" id="PRU00489"/>
    </source>
</evidence>
<gene>
    <name evidence="5" type="ORF">CTheo_2836</name>
</gene>
<organism evidence="5 6">
    <name type="scientific">Ceratobasidium theobromae</name>
    <dbReference type="NCBI Taxonomy" id="1582974"/>
    <lineage>
        <taxon>Eukaryota</taxon>
        <taxon>Fungi</taxon>
        <taxon>Dikarya</taxon>
        <taxon>Basidiomycota</taxon>
        <taxon>Agaricomycotina</taxon>
        <taxon>Agaricomycetes</taxon>
        <taxon>Cantharellales</taxon>
        <taxon>Ceratobasidiaceae</taxon>
        <taxon>Ceratobasidium</taxon>
    </lineage>
</organism>
<dbReference type="SUPFAM" id="SSF53335">
    <property type="entry name" value="S-adenosyl-L-methionine-dependent methyltransferases"/>
    <property type="match status" value="1"/>
</dbReference>
<dbReference type="Pfam" id="PF05063">
    <property type="entry name" value="MT-A70"/>
    <property type="match status" value="1"/>
</dbReference>
<evidence type="ECO:0000313" key="6">
    <source>
        <dbReference type="Proteomes" id="UP000383932"/>
    </source>
</evidence>
<dbReference type="InterPro" id="IPR029063">
    <property type="entry name" value="SAM-dependent_MTases_sf"/>
</dbReference>
<comment type="caution">
    <text evidence="5">The sequence shown here is derived from an EMBL/GenBank/DDBJ whole genome shotgun (WGS) entry which is preliminary data.</text>
</comment>
<comment type="subcellular location">
    <subcellularLocation>
        <location evidence="1">Nucleus</location>
    </subcellularLocation>
</comment>
<dbReference type="EMBL" id="SSOP01000031">
    <property type="protein sequence ID" value="KAB5593756.1"/>
    <property type="molecule type" value="Genomic_DNA"/>
</dbReference>
<name>A0A5N5QRG0_9AGAM</name>
<dbReference type="GO" id="GO:0005634">
    <property type="term" value="C:nucleus"/>
    <property type="evidence" value="ECO:0007669"/>
    <property type="project" value="UniProtKB-SubCell"/>
</dbReference>
<reference evidence="5 6" key="1">
    <citation type="journal article" date="2019" name="Fungal Biol. Biotechnol.">
        <title>Draft genome sequence of fastidious pathogen Ceratobasidium theobromae, which causes vascular-streak dieback in Theobroma cacao.</title>
        <authorList>
            <person name="Ali S.S."/>
            <person name="Asman A."/>
            <person name="Shao J."/>
            <person name="Firmansyah A.P."/>
            <person name="Susilo A.W."/>
            <person name="Rosmana A."/>
            <person name="McMahon P."/>
            <person name="Junaid M."/>
            <person name="Guest D."/>
            <person name="Kheng T.Y."/>
            <person name="Meinhardt L.W."/>
            <person name="Bailey B.A."/>
        </authorList>
    </citation>
    <scope>NUCLEOTIDE SEQUENCE [LARGE SCALE GENOMIC DNA]</scope>
    <source>
        <strain evidence="5 6">CT2</strain>
    </source>
</reference>
<proteinExistence type="inferred from homology"/>
<sequence>MKGDSNEAQQIGVPEDWESDSGSRKQETPSDNVLLPPSKKARKEKYPNYVPEEETIRNDYSQRYVDGGEWPQNWVLGAKLEQRFEEYPKQRRLLELKRAAVAACAHAPMYLSSSDLTSLVESQCKFDVILLDPPVSETTDSSKDFTWNDVQSMPIPALAAEPSFIFMWVGSGAGDGLERGREVLARWGFRRCEDVVWVKTNKNDIRGPGGDVPTTSLFTRTKQHCLMGIKGTVRRSTDNWFVHCNIDTDVIIWDGDPTDPTRKPPETYSLIENFCLGTRRLEIFGKLSSLRRGWVTVLAANAGSPKINQEIEDESNSAPVQWDKVTWESSVHREGGKYVVPSSQEIEILRPKSPQRNSSNNMPNAKPPFPTPFPQTPSPHPQTPAPNNMLGKPLHMGFPRQSPMPGRPDMGGPQGPGMGMGGQMGAPMGMGMPMGVGMGMRMNEFGFAGMPNMMGVGPQNGMMPNAMMGNNMFGMGGGIPVGMGGQPMNPMMFNQNFAPGFDGNMGGNMQFDQMGGTGWDAAQRGAFQGGNPDAGGWQRQEGMMQQPMQPMGVFMNNMMGNVQIPPRFDGNMNRGF</sequence>
<protein>
    <submittedName>
        <fullName evidence="5">Uncharacterized protein</fullName>
    </submittedName>
</protein>
<evidence type="ECO:0000256" key="1">
    <source>
        <dbReference type="ARBA" id="ARBA00004123"/>
    </source>
</evidence>
<dbReference type="OrthoDB" id="14833at2759"/>
<dbReference type="InterPro" id="IPR007757">
    <property type="entry name" value="MT-A70-like"/>
</dbReference>
<dbReference type="GO" id="GO:0036396">
    <property type="term" value="C:RNA N6-methyladenosine methyltransferase complex"/>
    <property type="evidence" value="ECO:0007669"/>
    <property type="project" value="TreeGrafter"/>
</dbReference>
<dbReference type="Proteomes" id="UP000383932">
    <property type="component" value="Unassembled WGS sequence"/>
</dbReference>
<feature type="compositionally biased region" description="Pro residues" evidence="4">
    <location>
        <begin position="365"/>
        <end position="384"/>
    </location>
</feature>
<dbReference type="PROSITE" id="PS51592">
    <property type="entry name" value="SAM_MTA70L_2"/>
    <property type="match status" value="1"/>
</dbReference>
<feature type="region of interest" description="Disordered" evidence="4">
    <location>
        <begin position="336"/>
        <end position="416"/>
    </location>
</feature>
<evidence type="ECO:0000256" key="2">
    <source>
        <dbReference type="ARBA" id="ARBA00023242"/>
    </source>
</evidence>
<dbReference type="PANTHER" id="PTHR13107:SF0">
    <property type="entry name" value="N6-ADENOSINE-METHYLTRANSFERASE NON-CATALYTIC SUBUNIT"/>
    <property type="match status" value="1"/>
</dbReference>
<dbReference type="PANTHER" id="PTHR13107">
    <property type="entry name" value="N6-ADENOSINE-METHYLTRANSFERASE NON-CATALYTIC SUBUNIT"/>
    <property type="match status" value="1"/>
</dbReference>
<dbReference type="GO" id="GO:0003729">
    <property type="term" value="F:mRNA binding"/>
    <property type="evidence" value="ECO:0007669"/>
    <property type="project" value="TreeGrafter"/>
</dbReference>
<evidence type="ECO:0000313" key="5">
    <source>
        <dbReference type="EMBL" id="KAB5593756.1"/>
    </source>
</evidence>
<feature type="region of interest" description="Disordered" evidence="4">
    <location>
        <begin position="1"/>
        <end position="47"/>
    </location>
</feature>
<keyword evidence="6" id="KW-1185">Reference proteome</keyword>
<evidence type="ECO:0000256" key="4">
    <source>
        <dbReference type="SAM" id="MobiDB-lite"/>
    </source>
</evidence>
<keyword evidence="2" id="KW-0539">Nucleus</keyword>
<dbReference type="InterPro" id="IPR045123">
    <property type="entry name" value="METTL14-like"/>
</dbReference>